<dbReference type="EMBL" id="MFNE01000023">
    <property type="protein sequence ID" value="OGG95443.1"/>
    <property type="molecule type" value="Genomic_DNA"/>
</dbReference>
<gene>
    <name evidence="1" type="ORF">A2527_04875</name>
</gene>
<proteinExistence type="predicted"/>
<dbReference type="AlphaFoldDB" id="A0A1F6GBF1"/>
<sequence>MISFVKGWDWIYKKRGPEQGLFRASSYDPSWAEVKIPCKNQNDESRLYWAPGREPLWGRLLWAPDQL</sequence>
<dbReference type="Proteomes" id="UP000178449">
    <property type="component" value="Unassembled WGS sequence"/>
</dbReference>
<comment type="caution">
    <text evidence="1">The sequence shown here is derived from an EMBL/GenBank/DDBJ whole genome shotgun (WGS) entry which is preliminary data.</text>
</comment>
<reference evidence="1 2" key="1">
    <citation type="journal article" date="2016" name="Nat. Commun.">
        <title>Thousands of microbial genomes shed light on interconnected biogeochemical processes in an aquifer system.</title>
        <authorList>
            <person name="Anantharaman K."/>
            <person name="Brown C.T."/>
            <person name="Hug L.A."/>
            <person name="Sharon I."/>
            <person name="Castelle C.J."/>
            <person name="Probst A.J."/>
            <person name="Thomas B.C."/>
            <person name="Singh A."/>
            <person name="Wilkins M.J."/>
            <person name="Karaoz U."/>
            <person name="Brodie E.L."/>
            <person name="Williams K.H."/>
            <person name="Hubbard S.S."/>
            <person name="Banfield J.F."/>
        </authorList>
    </citation>
    <scope>NUCLEOTIDE SEQUENCE [LARGE SCALE GENOMIC DNA]</scope>
</reference>
<accession>A0A1F6GBF1</accession>
<protein>
    <submittedName>
        <fullName evidence="1">Uncharacterized protein</fullName>
    </submittedName>
</protein>
<evidence type="ECO:0000313" key="1">
    <source>
        <dbReference type="EMBL" id="OGG95443.1"/>
    </source>
</evidence>
<evidence type="ECO:0000313" key="2">
    <source>
        <dbReference type="Proteomes" id="UP000178449"/>
    </source>
</evidence>
<organism evidence="1 2">
    <name type="scientific">Candidatus Lambdaproteobacteria bacterium RIFOXYD2_FULL_50_16</name>
    <dbReference type="NCBI Taxonomy" id="1817772"/>
    <lineage>
        <taxon>Bacteria</taxon>
        <taxon>Pseudomonadati</taxon>
        <taxon>Pseudomonadota</taxon>
        <taxon>Candidatus Lambdaproteobacteria</taxon>
    </lineage>
</organism>
<name>A0A1F6GBF1_9PROT</name>